<dbReference type="EMBL" id="CP003179">
    <property type="protein sequence ID" value="AEW04842.1"/>
    <property type="molecule type" value="Genomic_DNA"/>
</dbReference>
<accession>G8TWE4</accession>
<evidence type="ECO:0000256" key="2">
    <source>
        <dbReference type="ARBA" id="ARBA00022630"/>
    </source>
</evidence>
<keyword evidence="3 4" id="KW-0274">FAD</keyword>
<dbReference type="Gene3D" id="3.40.50.620">
    <property type="entry name" value="HUPs"/>
    <property type="match status" value="1"/>
</dbReference>
<feature type="binding site" evidence="4">
    <location>
        <begin position="236"/>
        <end position="237"/>
    </location>
    <ligand>
        <name>FAD</name>
        <dbReference type="ChEBI" id="CHEBI:57692"/>
    </ligand>
</feature>
<reference evidence="7" key="1">
    <citation type="submission" date="2011-12" db="EMBL/GenBank/DDBJ databases">
        <title>The complete genome of chromosome of Sulfobacillus acidophilus DSM 10332.</title>
        <authorList>
            <person name="Lucas S."/>
            <person name="Han J."/>
            <person name="Lapidus A."/>
            <person name="Bruce D."/>
            <person name="Goodwin L."/>
            <person name="Pitluck S."/>
            <person name="Peters L."/>
            <person name="Kyrpides N."/>
            <person name="Mavromatis K."/>
            <person name="Ivanova N."/>
            <person name="Mikhailova N."/>
            <person name="Chertkov O."/>
            <person name="Saunders E."/>
            <person name="Detter J.C."/>
            <person name="Tapia R."/>
            <person name="Han C."/>
            <person name="Land M."/>
            <person name="Hauser L."/>
            <person name="Markowitz V."/>
            <person name="Cheng J.-F."/>
            <person name="Hugenholtz P."/>
            <person name="Woyke T."/>
            <person name="Wu D."/>
            <person name="Pukall R."/>
            <person name="Gehrich-Schroeter G."/>
            <person name="Schneider S."/>
            <person name="Klenk H.-P."/>
            <person name="Eisen J.A."/>
        </authorList>
    </citation>
    <scope>NUCLEOTIDE SEQUENCE [LARGE SCALE GENOMIC DNA]</scope>
    <source>
        <strain evidence="7">ATCC 700253 / DSM 10332 / NAL</strain>
    </source>
</reference>
<comment type="similarity">
    <text evidence="1">Belongs to the ETF alpha-subunit/FixB family.</text>
</comment>
<dbReference type="InterPro" id="IPR033947">
    <property type="entry name" value="ETF_alpha_N"/>
</dbReference>
<evidence type="ECO:0000256" key="3">
    <source>
        <dbReference type="ARBA" id="ARBA00022827"/>
    </source>
</evidence>
<feature type="binding site" evidence="4">
    <location>
        <position position="211"/>
    </location>
    <ligand>
        <name>FAD</name>
        <dbReference type="ChEBI" id="CHEBI:57692"/>
    </ligand>
</feature>
<evidence type="ECO:0000256" key="4">
    <source>
        <dbReference type="PIRSR" id="PIRSR000089-1"/>
    </source>
</evidence>
<dbReference type="SUPFAM" id="SSF52467">
    <property type="entry name" value="DHS-like NAD/FAD-binding domain"/>
    <property type="match status" value="1"/>
</dbReference>
<gene>
    <name evidence="6" type="ordered locus">Sulac_1345</name>
</gene>
<dbReference type="Gene3D" id="3.40.50.1220">
    <property type="entry name" value="TPP-binding domain"/>
    <property type="match status" value="1"/>
</dbReference>
<sequence>MAEGILVVLDQENGRVRRVAYEMLSRAQEIAAGTVTALTFGPGAETLAETLGRYGADQVVALTGDAFTRYSSDGWAEAVRQVVEVIDPVALFFPATAWGKDLSPRVAGLLEAGLATDCTEIHPSEGGRLEAVRPVYAGKAFQRVRIDTPRQLFSLRPNIQPVIEHGRPGQLRPVTVSVSPDQFQAVVTAVENNAGGTVELTEADIIVSGGRGIKAPENFKILEGLAEVLGAALGSSRPVADEGWVPHSYHIGQTGKVVSPTVYFAVGISGAIQHLAGISGSKYIVAINSDPDAPIFKAANYGIVGDLFQVVPHLTEEIRRLKEQG</sequence>
<dbReference type="InterPro" id="IPR014731">
    <property type="entry name" value="ETF_asu_C"/>
</dbReference>
<dbReference type="GO" id="GO:0050660">
    <property type="term" value="F:flavin adenine dinucleotide binding"/>
    <property type="evidence" value="ECO:0007669"/>
    <property type="project" value="InterPro"/>
</dbReference>
<keyword evidence="7" id="KW-1185">Reference proteome</keyword>
<dbReference type="Pfam" id="PF00766">
    <property type="entry name" value="ETF_alpha"/>
    <property type="match status" value="1"/>
</dbReference>
<evidence type="ECO:0000313" key="7">
    <source>
        <dbReference type="Proteomes" id="UP000005439"/>
    </source>
</evidence>
<dbReference type="FunFam" id="3.40.50.1220:FF:000001">
    <property type="entry name" value="Electron transfer flavoprotein, alpha subunit"/>
    <property type="match status" value="1"/>
</dbReference>
<dbReference type="PATRIC" id="fig|679936.5.peg.1408"/>
<dbReference type="PIRSF" id="PIRSF000089">
    <property type="entry name" value="Electra_flavoP_a"/>
    <property type="match status" value="1"/>
</dbReference>
<dbReference type="GO" id="GO:0033539">
    <property type="term" value="P:fatty acid beta-oxidation using acyl-CoA dehydrogenase"/>
    <property type="evidence" value="ECO:0007669"/>
    <property type="project" value="TreeGrafter"/>
</dbReference>
<comment type="cofactor">
    <cofactor evidence="4">
        <name>FAD</name>
        <dbReference type="ChEBI" id="CHEBI:57692"/>
    </cofactor>
    <text evidence="4">Binds 1 FAD per dimer.</text>
</comment>
<name>G8TWE4_SULAD</name>
<dbReference type="GO" id="GO:0009055">
    <property type="term" value="F:electron transfer activity"/>
    <property type="evidence" value="ECO:0007669"/>
    <property type="project" value="InterPro"/>
</dbReference>
<organism evidence="6 7">
    <name type="scientific">Sulfobacillus acidophilus (strain ATCC 700253 / DSM 10332 / NAL)</name>
    <dbReference type="NCBI Taxonomy" id="679936"/>
    <lineage>
        <taxon>Bacteria</taxon>
        <taxon>Bacillati</taxon>
        <taxon>Bacillota</taxon>
        <taxon>Clostridia</taxon>
        <taxon>Eubacteriales</taxon>
        <taxon>Clostridiales Family XVII. Incertae Sedis</taxon>
        <taxon>Sulfobacillus</taxon>
    </lineage>
</organism>
<dbReference type="PANTHER" id="PTHR43153:SF1">
    <property type="entry name" value="ELECTRON TRANSFER FLAVOPROTEIN SUBUNIT ALPHA, MITOCHONDRIAL"/>
    <property type="match status" value="1"/>
</dbReference>
<dbReference type="InterPro" id="IPR014729">
    <property type="entry name" value="Rossmann-like_a/b/a_fold"/>
</dbReference>
<dbReference type="InterPro" id="IPR014730">
    <property type="entry name" value="ETF_a/b_N"/>
</dbReference>
<evidence type="ECO:0000259" key="5">
    <source>
        <dbReference type="SMART" id="SM00893"/>
    </source>
</evidence>
<dbReference type="Pfam" id="PF01012">
    <property type="entry name" value="ETF"/>
    <property type="match status" value="1"/>
</dbReference>
<evidence type="ECO:0000313" key="6">
    <source>
        <dbReference type="EMBL" id="AEW04842.1"/>
    </source>
</evidence>
<feature type="binding site" evidence="4">
    <location>
        <position position="288"/>
    </location>
    <ligand>
        <name>FAD</name>
        <dbReference type="ChEBI" id="CHEBI:57692"/>
    </ligand>
</feature>
<proteinExistence type="inferred from homology"/>
<dbReference type="KEGG" id="sap:Sulac_1345"/>
<dbReference type="SUPFAM" id="SSF52402">
    <property type="entry name" value="Adenine nucleotide alpha hydrolases-like"/>
    <property type="match status" value="1"/>
</dbReference>
<dbReference type="InterPro" id="IPR029035">
    <property type="entry name" value="DHS-like_NAD/FAD-binding_dom"/>
</dbReference>
<reference evidence="6 7" key="2">
    <citation type="journal article" date="2012" name="Stand. Genomic Sci.">
        <title>Complete genome sequence of the moderately thermophilic mineral-sulfide-oxidizing firmicute Sulfobacillus acidophilus type strain (NAL(T)).</title>
        <authorList>
            <person name="Anderson I."/>
            <person name="Chertkov O."/>
            <person name="Chen A."/>
            <person name="Saunders E."/>
            <person name="Lapidus A."/>
            <person name="Nolan M."/>
            <person name="Lucas S."/>
            <person name="Hammon N."/>
            <person name="Deshpande S."/>
            <person name="Cheng J.F."/>
            <person name="Han C."/>
            <person name="Tapia R."/>
            <person name="Goodwin L.A."/>
            <person name="Pitluck S."/>
            <person name="Liolios K."/>
            <person name="Pagani I."/>
            <person name="Ivanova N."/>
            <person name="Mikhailova N."/>
            <person name="Pati A."/>
            <person name="Palaniappan K."/>
            <person name="Land M."/>
            <person name="Pan C."/>
            <person name="Rohde M."/>
            <person name="Pukall R."/>
            <person name="Goker M."/>
            <person name="Detter J.C."/>
            <person name="Woyke T."/>
            <person name="Bristow J."/>
            <person name="Eisen J.A."/>
            <person name="Markowitz V."/>
            <person name="Hugenholtz P."/>
            <person name="Kyrpides N.C."/>
            <person name="Klenk H.P."/>
            <person name="Mavromatis K."/>
        </authorList>
    </citation>
    <scope>NUCLEOTIDE SEQUENCE [LARGE SCALE GENOMIC DNA]</scope>
    <source>
        <strain evidence="7">ATCC 700253 / DSM 10332 / NAL</strain>
    </source>
</reference>
<dbReference type="SMART" id="SM00893">
    <property type="entry name" value="ETF"/>
    <property type="match status" value="1"/>
</dbReference>
<feature type="binding site" evidence="4">
    <location>
        <begin position="267"/>
        <end position="274"/>
    </location>
    <ligand>
        <name>FAD</name>
        <dbReference type="ChEBI" id="CHEBI:57692"/>
    </ligand>
</feature>
<protein>
    <submittedName>
        <fullName evidence="6">Electron transfer flavoprotein alpha subunit apoprotein</fullName>
    </submittedName>
</protein>
<dbReference type="Proteomes" id="UP000005439">
    <property type="component" value="Chromosome"/>
</dbReference>
<dbReference type="PANTHER" id="PTHR43153">
    <property type="entry name" value="ELECTRON TRANSFER FLAVOPROTEIN ALPHA"/>
    <property type="match status" value="1"/>
</dbReference>
<keyword evidence="2" id="KW-0285">Flavoprotein</keyword>
<feature type="domain" description="Electron transfer flavoprotein alpha/beta-subunit N-terminal" evidence="5">
    <location>
        <begin position="5"/>
        <end position="187"/>
    </location>
</feature>
<dbReference type="InterPro" id="IPR001308">
    <property type="entry name" value="ETF_a/FixB"/>
</dbReference>
<dbReference type="AlphaFoldDB" id="G8TWE4"/>
<dbReference type="STRING" id="679936.Sulac_1345"/>
<dbReference type="HOGENOM" id="CLU_034178_0_1_9"/>
<dbReference type="CDD" id="cd01715">
    <property type="entry name" value="ETF_alpha"/>
    <property type="match status" value="1"/>
</dbReference>
<evidence type="ECO:0000256" key="1">
    <source>
        <dbReference type="ARBA" id="ARBA00005817"/>
    </source>
</evidence>